<evidence type="ECO:0000259" key="3">
    <source>
        <dbReference type="PROSITE" id="PS01186"/>
    </source>
</evidence>
<feature type="compositionally biased region" description="Low complexity" evidence="1">
    <location>
        <begin position="194"/>
        <end position="218"/>
    </location>
</feature>
<feature type="domain" description="EGF-like" evidence="3">
    <location>
        <begin position="56"/>
        <end position="70"/>
    </location>
</feature>
<name>A0AAV3ZYR7_9GAST</name>
<organism evidence="4 5">
    <name type="scientific">Plakobranchus ocellatus</name>
    <dbReference type="NCBI Taxonomy" id="259542"/>
    <lineage>
        <taxon>Eukaryota</taxon>
        <taxon>Metazoa</taxon>
        <taxon>Spiralia</taxon>
        <taxon>Lophotrochozoa</taxon>
        <taxon>Mollusca</taxon>
        <taxon>Gastropoda</taxon>
        <taxon>Heterobranchia</taxon>
        <taxon>Euthyneura</taxon>
        <taxon>Panpulmonata</taxon>
        <taxon>Sacoglossa</taxon>
        <taxon>Placobranchoidea</taxon>
        <taxon>Plakobranchidae</taxon>
        <taxon>Plakobranchus</taxon>
    </lineage>
</organism>
<feature type="chain" id="PRO_5043551130" description="EGF-like domain-containing protein" evidence="2">
    <location>
        <begin position="22"/>
        <end position="438"/>
    </location>
</feature>
<evidence type="ECO:0000256" key="1">
    <source>
        <dbReference type="SAM" id="MobiDB-lite"/>
    </source>
</evidence>
<keyword evidence="2" id="KW-0732">Signal</keyword>
<dbReference type="AlphaFoldDB" id="A0AAV3ZYR7"/>
<feature type="signal peptide" evidence="2">
    <location>
        <begin position="1"/>
        <end position="21"/>
    </location>
</feature>
<dbReference type="Proteomes" id="UP000735302">
    <property type="component" value="Unassembled WGS sequence"/>
</dbReference>
<dbReference type="InterPro" id="IPR000742">
    <property type="entry name" value="EGF"/>
</dbReference>
<feature type="compositionally biased region" description="Acidic residues" evidence="1">
    <location>
        <begin position="219"/>
        <end position="229"/>
    </location>
</feature>
<dbReference type="PROSITE" id="PS01186">
    <property type="entry name" value="EGF_2"/>
    <property type="match status" value="1"/>
</dbReference>
<evidence type="ECO:0000313" key="5">
    <source>
        <dbReference type="Proteomes" id="UP000735302"/>
    </source>
</evidence>
<evidence type="ECO:0000313" key="4">
    <source>
        <dbReference type="EMBL" id="GFO01056.1"/>
    </source>
</evidence>
<accession>A0AAV3ZYR7</accession>
<protein>
    <recommendedName>
        <fullName evidence="3">EGF-like domain-containing protein</fullName>
    </recommendedName>
</protein>
<gene>
    <name evidence="4" type="ORF">PoB_002756100</name>
</gene>
<dbReference type="EMBL" id="BLXT01003184">
    <property type="protein sequence ID" value="GFO01056.1"/>
    <property type="molecule type" value="Genomic_DNA"/>
</dbReference>
<feature type="region of interest" description="Disordered" evidence="1">
    <location>
        <begin position="184"/>
        <end position="235"/>
    </location>
</feature>
<feature type="region of interest" description="Disordered" evidence="1">
    <location>
        <begin position="275"/>
        <end position="306"/>
    </location>
</feature>
<keyword evidence="5" id="KW-1185">Reference proteome</keyword>
<sequence length="438" mass="46653">MIIWPTLILVSGLVNLPSASAQTLSTSNKPSGPLCGSSTPATQCILSATCALAGDCQCPAGFYGDGDFHCNPEARARTQITGTDNTLLTLANTSADLLWPCRTRFTEVKTTRISDGNICHFQIFALNKVIGGRVSAAGVEVHFQVEGDSTIPNGIGIRKEGIVDHGVFTFAEWGRDAFELEEAVTEADPNFSPDSMYTDTDGSGSGDSPSSFSSTTFIDDGEDDSDDWGAPEQLGIGSGQVVSATLDDDNFAVVDVPDCGVDIRFRPPNVISAQQTQNPGVAVSVDERNSPEYPASETYLSESPTSNSLATQALQNGQTNTLEALNRAMMFAAKQPSTQVGEECEKTAFTYRSTCSSPSDRLQALASCSFFLSEKPLVGCMDTETDGTGHRSLNAFRLCLLSICGQNSKFCLLLKSRVEDRGCMAYTTPAFQSMPCTA</sequence>
<evidence type="ECO:0000256" key="2">
    <source>
        <dbReference type="SAM" id="SignalP"/>
    </source>
</evidence>
<proteinExistence type="predicted"/>
<comment type="caution">
    <text evidence="4">The sequence shown here is derived from an EMBL/GenBank/DDBJ whole genome shotgun (WGS) entry which is preliminary data.</text>
</comment>
<reference evidence="4 5" key="1">
    <citation type="journal article" date="2021" name="Elife">
        <title>Chloroplast acquisition without the gene transfer in kleptoplastic sea slugs, Plakobranchus ocellatus.</title>
        <authorList>
            <person name="Maeda T."/>
            <person name="Takahashi S."/>
            <person name="Yoshida T."/>
            <person name="Shimamura S."/>
            <person name="Takaki Y."/>
            <person name="Nagai Y."/>
            <person name="Toyoda A."/>
            <person name="Suzuki Y."/>
            <person name="Arimoto A."/>
            <person name="Ishii H."/>
            <person name="Satoh N."/>
            <person name="Nishiyama T."/>
            <person name="Hasebe M."/>
            <person name="Maruyama T."/>
            <person name="Minagawa J."/>
            <person name="Obokata J."/>
            <person name="Shigenobu S."/>
        </authorList>
    </citation>
    <scope>NUCLEOTIDE SEQUENCE [LARGE SCALE GENOMIC DNA]</scope>
</reference>